<reference evidence="9" key="1">
    <citation type="journal article" date="2017" name="Proc. Natl. Acad. Sci. U.S.A.">
        <title>Simulation of Deepwater Horizon oil plume reveals substrate specialization within a complex community of hydrocarbon degraders.</title>
        <authorList>
            <person name="Hu P."/>
            <person name="Dubinsky E.A."/>
            <person name="Probst A.J."/>
            <person name="Wang J."/>
            <person name="Sieber C.M.K."/>
            <person name="Tom L.M."/>
            <person name="Gardinali P."/>
            <person name="Banfield J.F."/>
            <person name="Atlas R.M."/>
            <person name="Andersen G.L."/>
        </authorList>
    </citation>
    <scope>NUCLEOTIDE SEQUENCE [LARGE SCALE GENOMIC DNA]</scope>
</reference>
<comment type="catalytic activity">
    <reaction evidence="1">
        <text>5-hydroxy-2-oxo-4-ureido-2,5-dihydro-1H-imidazole-5-carboxylate + H(+) = (S)-allantoin + CO2</text>
        <dbReference type="Rhea" id="RHEA:26301"/>
        <dbReference type="ChEBI" id="CHEBI:15378"/>
        <dbReference type="ChEBI" id="CHEBI:15678"/>
        <dbReference type="ChEBI" id="CHEBI:16526"/>
        <dbReference type="ChEBI" id="CHEBI:58639"/>
        <dbReference type="EC" id="4.1.1.97"/>
    </reaction>
</comment>
<keyword evidence="5" id="KW-0210">Decarboxylase</keyword>
<evidence type="ECO:0000256" key="1">
    <source>
        <dbReference type="ARBA" id="ARBA00001163"/>
    </source>
</evidence>
<comment type="pathway">
    <text evidence="2">Purine metabolism; urate degradation; (S)-allantoin from urate: step 3/3.</text>
</comment>
<name>A0A1Y5HZI9_OLEAN</name>
<dbReference type="EMBL" id="MABE01000094">
    <property type="protein sequence ID" value="OUS41304.1"/>
    <property type="molecule type" value="Genomic_DNA"/>
</dbReference>
<dbReference type="GO" id="GO:0006144">
    <property type="term" value="P:purine nucleobase metabolic process"/>
    <property type="evidence" value="ECO:0007669"/>
    <property type="project" value="UniProtKB-KW"/>
</dbReference>
<sequence length="170" mass="18567">MNITDLNALDNQSAKDAFGTCCTSVTWIEGMVQARPFKDVEHAQQAALDVWANCEEIDFLQAFEGHPKIGDVSSLRKKYANTKGLASNEQSGVNDANEAVLQALCDGNNEYDDKNGFIFIVYATGKSAAQMLEILQARLPNDRVTELKNAALEQSKITALRINKLLGLAS</sequence>
<dbReference type="AlphaFoldDB" id="A0A1Y5HZI9"/>
<keyword evidence="4" id="KW-0659">Purine metabolism</keyword>
<evidence type="ECO:0000256" key="4">
    <source>
        <dbReference type="ARBA" id="ARBA00022631"/>
    </source>
</evidence>
<dbReference type="NCBIfam" id="TIGR03180">
    <property type="entry name" value="UraD_2"/>
    <property type="match status" value="1"/>
</dbReference>
<evidence type="ECO:0000313" key="9">
    <source>
        <dbReference type="Proteomes" id="UP000227088"/>
    </source>
</evidence>
<evidence type="ECO:0000259" key="7">
    <source>
        <dbReference type="Pfam" id="PF09349"/>
    </source>
</evidence>
<comment type="caution">
    <text evidence="8">The sequence shown here is derived from an EMBL/GenBank/DDBJ whole genome shotgun (WGS) entry which is preliminary data.</text>
</comment>
<dbReference type="InterPro" id="IPR017595">
    <property type="entry name" value="OHCU_decarboxylase-2"/>
</dbReference>
<evidence type="ECO:0000256" key="3">
    <source>
        <dbReference type="ARBA" id="ARBA00012257"/>
    </source>
</evidence>
<accession>A0A1Y5HZI9</accession>
<dbReference type="PANTHER" id="PTHR43466">
    <property type="entry name" value="2-OXO-4-HYDROXY-4-CARBOXY-5-UREIDOIMIDAZOLINE DECARBOXYLASE-RELATED"/>
    <property type="match status" value="1"/>
</dbReference>
<evidence type="ECO:0000256" key="5">
    <source>
        <dbReference type="ARBA" id="ARBA00022793"/>
    </source>
</evidence>
<feature type="domain" description="Oxo-4-hydroxy-4-carboxy-5-ureidoimidazoline decarboxylase" evidence="7">
    <location>
        <begin position="7"/>
        <end position="163"/>
    </location>
</feature>
<dbReference type="Proteomes" id="UP000227088">
    <property type="component" value="Unassembled WGS sequence"/>
</dbReference>
<dbReference type="SUPFAM" id="SSF158694">
    <property type="entry name" value="UraD-Like"/>
    <property type="match status" value="1"/>
</dbReference>
<dbReference type="InterPro" id="IPR018020">
    <property type="entry name" value="OHCU_decarboxylase"/>
</dbReference>
<gene>
    <name evidence="8" type="ORF">A9R00_01610</name>
</gene>
<dbReference type="GO" id="GO:0019628">
    <property type="term" value="P:urate catabolic process"/>
    <property type="evidence" value="ECO:0007669"/>
    <property type="project" value="TreeGrafter"/>
</dbReference>
<evidence type="ECO:0000256" key="2">
    <source>
        <dbReference type="ARBA" id="ARBA00004754"/>
    </source>
</evidence>
<dbReference type="NCBIfam" id="NF010372">
    <property type="entry name" value="PRK13798.1"/>
    <property type="match status" value="1"/>
</dbReference>
<dbReference type="PANTHER" id="PTHR43466:SF1">
    <property type="entry name" value="2-OXO-4-HYDROXY-4-CARBOXY-5-UREIDOIMIDAZOLINE DECARBOXYLASE-RELATED"/>
    <property type="match status" value="1"/>
</dbReference>
<proteinExistence type="predicted"/>
<evidence type="ECO:0000256" key="6">
    <source>
        <dbReference type="ARBA" id="ARBA00023239"/>
    </source>
</evidence>
<dbReference type="InterPro" id="IPR036778">
    <property type="entry name" value="OHCU_decarboxylase_sf"/>
</dbReference>
<protein>
    <recommendedName>
        <fullName evidence="3">2-oxo-4-hydroxy-4-carboxy-5-ureidoimidazoline decarboxylase</fullName>
        <ecNumber evidence="3">4.1.1.97</ecNumber>
    </recommendedName>
</protein>
<dbReference type="Pfam" id="PF09349">
    <property type="entry name" value="OHCU_decarbox"/>
    <property type="match status" value="1"/>
</dbReference>
<organism evidence="8 9">
    <name type="scientific">Oleispira antarctica</name>
    <dbReference type="NCBI Taxonomy" id="188908"/>
    <lineage>
        <taxon>Bacteria</taxon>
        <taxon>Pseudomonadati</taxon>
        <taxon>Pseudomonadota</taxon>
        <taxon>Gammaproteobacteria</taxon>
        <taxon>Oceanospirillales</taxon>
        <taxon>Oceanospirillaceae</taxon>
        <taxon>Oleispira</taxon>
    </lineage>
</organism>
<dbReference type="EC" id="4.1.1.97" evidence="3"/>
<keyword evidence="6" id="KW-0456">Lyase</keyword>
<evidence type="ECO:0000313" key="8">
    <source>
        <dbReference type="EMBL" id="OUS41304.1"/>
    </source>
</evidence>
<dbReference type="GO" id="GO:0051997">
    <property type="term" value="F:2-oxo-4-hydroxy-4-carboxy-5-ureidoimidazoline decarboxylase activity"/>
    <property type="evidence" value="ECO:0007669"/>
    <property type="project" value="UniProtKB-EC"/>
</dbReference>
<dbReference type="Gene3D" id="1.10.3330.10">
    <property type="entry name" value="Oxo-4-hydroxy-4-carboxy-5-ureidoimidazoline decarboxylase"/>
    <property type="match status" value="1"/>
</dbReference>